<dbReference type="STRING" id="28087.Lsai_2919"/>
<accession>A0A0W0YB06</accession>
<dbReference type="Pfam" id="PF24268">
    <property type="entry name" value="NttC"/>
    <property type="match status" value="1"/>
</dbReference>
<comment type="caution">
    <text evidence="2">The sequence shown here is derived from an EMBL/GenBank/DDBJ whole genome shotgun (WGS) entry which is preliminary data.</text>
</comment>
<dbReference type="PATRIC" id="fig|28087.4.peg.3137"/>
<dbReference type="RefSeq" id="WP_027271403.1">
    <property type="nucleotide sequence ID" value="NZ_CAAAJE010000017.1"/>
</dbReference>
<proteinExistence type="predicted"/>
<feature type="chain" id="PRO_5006917448" evidence="1">
    <location>
        <begin position="23"/>
        <end position="129"/>
    </location>
</feature>
<feature type="signal peptide" evidence="1">
    <location>
        <begin position="1"/>
        <end position="22"/>
    </location>
</feature>
<evidence type="ECO:0000256" key="1">
    <source>
        <dbReference type="SAM" id="SignalP"/>
    </source>
</evidence>
<dbReference type="OrthoDB" id="5652447at2"/>
<evidence type="ECO:0000313" key="2">
    <source>
        <dbReference type="EMBL" id="KTD54097.1"/>
    </source>
</evidence>
<gene>
    <name evidence="2" type="ORF">Lsai_2919</name>
</gene>
<evidence type="ECO:0000313" key="3">
    <source>
        <dbReference type="Proteomes" id="UP000054621"/>
    </source>
</evidence>
<dbReference type="AlphaFoldDB" id="A0A0W0YB06"/>
<organism evidence="2 3">
    <name type="scientific">Legionella sainthelensi</name>
    <dbReference type="NCBI Taxonomy" id="28087"/>
    <lineage>
        <taxon>Bacteria</taxon>
        <taxon>Pseudomonadati</taxon>
        <taxon>Pseudomonadota</taxon>
        <taxon>Gammaproteobacteria</taxon>
        <taxon>Legionellales</taxon>
        <taxon>Legionellaceae</taxon>
        <taxon>Legionella</taxon>
    </lineage>
</organism>
<reference evidence="2 3" key="1">
    <citation type="submission" date="2015-11" db="EMBL/GenBank/DDBJ databases">
        <title>Genomic analysis of 38 Legionella species identifies large and diverse effector repertoires.</title>
        <authorList>
            <person name="Burstein D."/>
            <person name="Amaro F."/>
            <person name="Zusman T."/>
            <person name="Lifshitz Z."/>
            <person name="Cohen O."/>
            <person name="Gilbert J.A."/>
            <person name="Pupko T."/>
            <person name="Shuman H.A."/>
            <person name="Segal G."/>
        </authorList>
    </citation>
    <scope>NUCLEOTIDE SEQUENCE [LARGE SCALE GENOMIC DNA]</scope>
    <source>
        <strain evidence="2 3">Mt.St.Helens-4</strain>
    </source>
</reference>
<name>A0A0W0YB06_9GAMM</name>
<dbReference type="EMBL" id="LNYV01000037">
    <property type="protein sequence ID" value="KTD54097.1"/>
    <property type="molecule type" value="Genomic_DNA"/>
</dbReference>
<sequence length="129" mass="13901">MNLIFKGFSAVLLSLSTAATFAAPEYLTTHNNTSEESNAYIAGAPSLYPTPANATKKIFWNLVKMACYGHTTNGKCSASIKMATNTPNPIDIADVTLDLNSGTITVDKQKNYDYLFTINGPGEATIDKR</sequence>
<protein>
    <submittedName>
        <fullName evidence="2">Uncharacterized protein</fullName>
    </submittedName>
</protein>
<keyword evidence="1" id="KW-0732">Signal</keyword>
<dbReference type="InterPro" id="IPR056211">
    <property type="entry name" value="NttC-like"/>
</dbReference>
<dbReference type="eggNOG" id="ENOG5031E7S">
    <property type="taxonomic scope" value="Bacteria"/>
</dbReference>
<dbReference type="Proteomes" id="UP000054621">
    <property type="component" value="Unassembled WGS sequence"/>
</dbReference>